<evidence type="ECO:0000313" key="1">
    <source>
        <dbReference type="EMBL" id="MBM6875646.1"/>
    </source>
</evidence>
<comment type="caution">
    <text evidence="1">The sequence shown here is derived from an EMBL/GenBank/DDBJ whole genome shotgun (WGS) entry which is preliminary data.</text>
</comment>
<proteinExistence type="predicted"/>
<gene>
    <name evidence="1" type="ORF">H6A04_08295</name>
</gene>
<evidence type="ECO:0000313" key="2">
    <source>
        <dbReference type="Proteomes" id="UP000728968"/>
    </source>
</evidence>
<keyword evidence="2" id="KW-1185">Reference proteome</keyword>
<dbReference type="RefSeq" id="WP_204716408.1">
    <property type="nucleotide sequence ID" value="NZ_JACJLT010000081.1"/>
</dbReference>
<dbReference type="EMBL" id="JACJLT010000081">
    <property type="protein sequence ID" value="MBM6875646.1"/>
    <property type="molecule type" value="Genomic_DNA"/>
</dbReference>
<protein>
    <submittedName>
        <fullName evidence="1">Uncharacterized protein</fullName>
    </submittedName>
</protein>
<accession>A0ABS2G2H0</accession>
<name>A0ABS2G2H0_FUSMR</name>
<organism evidence="1 2">
    <name type="scientific">Fusobacterium mortiferum</name>
    <dbReference type="NCBI Taxonomy" id="850"/>
    <lineage>
        <taxon>Bacteria</taxon>
        <taxon>Fusobacteriati</taxon>
        <taxon>Fusobacteriota</taxon>
        <taxon>Fusobacteriia</taxon>
        <taxon>Fusobacteriales</taxon>
        <taxon>Fusobacteriaceae</taxon>
        <taxon>Fusobacterium</taxon>
    </lineage>
</organism>
<dbReference type="Proteomes" id="UP000728968">
    <property type="component" value="Unassembled WGS sequence"/>
</dbReference>
<reference evidence="1 2" key="1">
    <citation type="journal article" date="2021" name="Sci. Rep.">
        <title>The distribution of antibiotic resistance genes in chicken gut microbiota commensals.</title>
        <authorList>
            <person name="Juricova H."/>
            <person name="Matiasovicova J."/>
            <person name="Kubasova T."/>
            <person name="Cejkova D."/>
            <person name="Rychlik I."/>
        </authorList>
    </citation>
    <scope>NUCLEOTIDE SEQUENCE [LARGE SCALE GENOMIC DNA]</scope>
    <source>
        <strain evidence="1 2">An425</strain>
    </source>
</reference>
<sequence length="76" mass="8292">MIQLTEPLNSGITDIGTVPEGFRPPKTVEIAVFGSAVERQADILGNIDIQSNGSMRLFSSQTFTSVAFRITACWFI</sequence>